<dbReference type="SMART" id="SM01413">
    <property type="entry name" value="Ribosomal_S19e"/>
    <property type="match status" value="1"/>
</dbReference>
<dbReference type="InterPro" id="IPR001266">
    <property type="entry name" value="Ribosomal_eS19"/>
</dbReference>
<dbReference type="SUPFAM" id="SSF54791">
    <property type="entry name" value="Eukaryotic type KH-domain (KH-domain type I)"/>
    <property type="match status" value="2"/>
</dbReference>
<dbReference type="FunFam" id="3.30.1370.10:FF:000037">
    <property type="entry name" value="KH domain protein"/>
    <property type="match status" value="1"/>
</dbReference>
<accession>A0A4T0NEH4</accession>
<evidence type="ECO:0000256" key="1">
    <source>
        <dbReference type="ARBA" id="ARBA00004305"/>
    </source>
</evidence>
<dbReference type="AlphaFoldDB" id="A0A4T0NEH4"/>
<dbReference type="PANTHER" id="PTHR15744:SF0">
    <property type="entry name" value="KH HOMOLOGY DOMAIN-CONTAINING PROTEIN 4"/>
    <property type="match status" value="1"/>
</dbReference>
<dbReference type="CDD" id="cd00446">
    <property type="entry name" value="GrpE"/>
    <property type="match status" value="1"/>
</dbReference>
<evidence type="ECO:0000313" key="12">
    <source>
        <dbReference type="EMBL" id="TIB95300.1"/>
    </source>
</evidence>
<protein>
    <recommendedName>
        <fullName evidence="9">GrpE protein homolog</fullName>
    </recommendedName>
</protein>
<evidence type="ECO:0000313" key="13">
    <source>
        <dbReference type="Proteomes" id="UP000307169"/>
    </source>
</evidence>
<dbReference type="InterPro" id="IPR006671">
    <property type="entry name" value="Cyclin_N"/>
</dbReference>
<proteinExistence type="inferred from homology"/>
<dbReference type="SUPFAM" id="SSF58014">
    <property type="entry name" value="Coiled-coil domain of nucleotide exchange factor GrpE"/>
    <property type="match status" value="1"/>
</dbReference>
<dbReference type="GO" id="GO:0005759">
    <property type="term" value="C:mitochondrial matrix"/>
    <property type="evidence" value="ECO:0007669"/>
    <property type="project" value="UniProtKB-SubCell"/>
</dbReference>
<dbReference type="SUPFAM" id="SSF47954">
    <property type="entry name" value="Cyclin-like"/>
    <property type="match status" value="2"/>
</dbReference>
<evidence type="ECO:0000256" key="9">
    <source>
        <dbReference type="RuleBase" id="RU000640"/>
    </source>
</evidence>
<dbReference type="SUPFAM" id="SSF51064">
    <property type="entry name" value="Head domain of nucleotide exchange factor GrpE"/>
    <property type="match status" value="1"/>
</dbReference>
<dbReference type="Gene3D" id="3.90.20.20">
    <property type="match status" value="1"/>
</dbReference>
<dbReference type="Pfam" id="PF01090">
    <property type="entry name" value="Ribosomal_S19e"/>
    <property type="match status" value="1"/>
</dbReference>
<evidence type="ECO:0000256" key="6">
    <source>
        <dbReference type="ARBA" id="ARBA00023274"/>
    </source>
</evidence>
<evidence type="ECO:0000256" key="4">
    <source>
        <dbReference type="ARBA" id="ARBA00022980"/>
    </source>
</evidence>
<dbReference type="InterPro" id="IPR036915">
    <property type="entry name" value="Cyclin-like_sf"/>
</dbReference>
<dbReference type="FunFam" id="2.30.22.10:FF:000002">
    <property type="entry name" value="GrpE protein homolog"/>
    <property type="match status" value="1"/>
</dbReference>
<dbReference type="InterPro" id="IPR056149">
    <property type="entry name" value="PRP5/DDX46/KHDC4_KH"/>
</dbReference>
<dbReference type="PANTHER" id="PTHR15744">
    <property type="entry name" value="BLOM7"/>
    <property type="match status" value="1"/>
</dbReference>
<name>A0A4T0NEH4_9BASI</name>
<evidence type="ECO:0000256" key="7">
    <source>
        <dbReference type="PROSITE-ProRule" id="PRU00117"/>
    </source>
</evidence>
<sequence>MGSRWDRSNPASAAAAAAAKLSSQYGGPRETDAPYYTRIEVNDLKNRYTLTKSATQQSIYDETGAQVSTKGQWYPDKSRATAADPPLYLLIEAQTQDSFDMAVKKVHELKDSELQPLVEDRSRKFEERAATRRKWDEFKVYLNMEPLRNFNLRAKIVGPGGMFVKYIQQETNTKVQIKGLGSGFLEQDTGVESQEAMHVNIAGPDPSQFTYARELTEDLIAAVRGEWERVQGIVPEVQQQADQSQQYGDMPAIPDPNDKEAVERYNQYWTSHGYDVNDPSFKEWQKQQEEYYAQYYAQYQQQAGQEQTGYHAMVNVRDVSAPSFIEAYSQHLKRSGKIEIPNWVDIVKTGSHKELAPYNPDWYYVRAAAVARHVYLRKSVGVGALVKFHGGAVNRGHQPYHHRAASRGVDRRVVQSLEKIGVLEKAVDGGRKISQDGMRDLDRIAASIVAAGNEEESEDEDEDDDEIYANNNRPQATICTAQVLLQRFYYVSSLYHFSIQDIAIGALYLSSKLEETELGIRDIINVFHRLTNSQADEEYQPMSYYGPTYYEWKDSLVVAEMQILKRLAFDVYVQQPYALLVNYINVLDLSSNQGLSQRAWSYLNDSLLTPANAIFSAPTIACACLDLACRDLSVALPTTSDGSTSWYELFDCSLAEMECTQLWILRTPYWNFCLLSYFGVIYWCVIAITLPPLFNLAFTFCSVYTLNDSKVELAINLRKHLVAPLLGSFEKTGGIDNLSEVSIILQSRPALSIARRGYAEKKEEEVKETAEKSDDALSAAKKATEEAVEAQKQLQKDLQYAAADFANLQRIGQREKDLALEKGVMKFAKSILPTLDILPLALKSVPEESLTPNESADRKNLIILHEGLVMLQSNLQKALKENDVEPVDPTGEPFNPDHHEALYQAPIPGKEPGSVLECSKLGYSYKGRVLRAAQVGVVQDTN</sequence>
<comment type="caution">
    <text evidence="12">The sequence shown here is derived from an EMBL/GenBank/DDBJ whole genome shotgun (WGS) entry which is preliminary data.</text>
</comment>
<dbReference type="InterPro" id="IPR036390">
    <property type="entry name" value="WH_DNA-bd_sf"/>
</dbReference>
<comment type="similarity">
    <text evidence="2">Belongs to the GrpE family.</text>
</comment>
<dbReference type="GO" id="GO:0042803">
    <property type="term" value="F:protein homodimerization activity"/>
    <property type="evidence" value="ECO:0007669"/>
    <property type="project" value="InterPro"/>
</dbReference>
<keyword evidence="8" id="KW-0195">Cyclin</keyword>
<dbReference type="InterPro" id="IPR055256">
    <property type="entry name" value="KH_1_KHDC4/BBP-like"/>
</dbReference>
<dbReference type="InterPro" id="IPR009012">
    <property type="entry name" value="GrpE_head"/>
</dbReference>
<comment type="function">
    <text evidence="9">Essential component of the PAM complex, a complex required for the translocation of transit peptide-containing proteins from the inner membrane into the mitochondrial matrix in an ATP-dependent manner.</text>
</comment>
<dbReference type="InterPro" id="IPR036388">
    <property type="entry name" value="WH-like_DNA-bd_sf"/>
</dbReference>
<dbReference type="InterPro" id="IPR047889">
    <property type="entry name" value="KHDC4_KH-I_second"/>
</dbReference>
<keyword evidence="9" id="KW-0496">Mitochondrion</keyword>
<evidence type="ECO:0000256" key="3">
    <source>
        <dbReference type="ARBA" id="ARBA00010014"/>
    </source>
</evidence>
<dbReference type="Proteomes" id="UP000307169">
    <property type="component" value="Unassembled WGS sequence"/>
</dbReference>
<dbReference type="FunFam" id="1.10.10.10:FF:000118">
    <property type="entry name" value="40S ribosomal protein S19"/>
    <property type="match status" value="1"/>
</dbReference>
<dbReference type="InterPro" id="IPR036612">
    <property type="entry name" value="KH_dom_type_1_sf"/>
</dbReference>
<keyword evidence="6" id="KW-0687">Ribonucleoprotein</keyword>
<dbReference type="SUPFAM" id="SSF46785">
    <property type="entry name" value="Winged helix' DNA-binding domain"/>
    <property type="match status" value="1"/>
</dbReference>
<dbReference type="GO" id="GO:0006457">
    <property type="term" value="P:protein folding"/>
    <property type="evidence" value="ECO:0007669"/>
    <property type="project" value="InterPro"/>
</dbReference>
<dbReference type="InterPro" id="IPR013805">
    <property type="entry name" value="GrpE_CC"/>
</dbReference>
<gene>
    <name evidence="12" type="ORF">E3Q17_04325</name>
</gene>
<dbReference type="InterPro" id="IPR018277">
    <property type="entry name" value="Ribosomal_eS19_CS"/>
</dbReference>
<dbReference type="PROSITE" id="PS00628">
    <property type="entry name" value="RIBOSOMAL_S19E"/>
    <property type="match status" value="1"/>
</dbReference>
<dbReference type="InterPro" id="IPR031121">
    <property type="entry name" value="RIK/BLOM7"/>
</dbReference>
<dbReference type="Pfam" id="PF01025">
    <property type="entry name" value="GrpE"/>
    <property type="match status" value="1"/>
</dbReference>
<comment type="similarity">
    <text evidence="3">Belongs to the eukaryotic ribosomal protein eS19 family.</text>
</comment>
<feature type="coiled-coil region" evidence="10">
    <location>
        <begin position="759"/>
        <end position="793"/>
    </location>
</feature>
<dbReference type="GO" id="GO:0005840">
    <property type="term" value="C:ribosome"/>
    <property type="evidence" value="ECO:0007669"/>
    <property type="project" value="UniProtKB-KW"/>
</dbReference>
<dbReference type="SMART" id="SM00385">
    <property type="entry name" value="CYCLIN"/>
    <property type="match status" value="1"/>
</dbReference>
<evidence type="ECO:0000256" key="2">
    <source>
        <dbReference type="ARBA" id="ARBA00009054"/>
    </source>
</evidence>
<dbReference type="Pfam" id="PF22675">
    <property type="entry name" value="KH-I_KHDC4-BBP"/>
    <property type="match status" value="1"/>
</dbReference>
<dbReference type="GO" id="GO:0003723">
    <property type="term" value="F:RNA binding"/>
    <property type="evidence" value="ECO:0007669"/>
    <property type="project" value="UniProtKB-UniRule"/>
</dbReference>
<dbReference type="EMBL" id="SPRH01000098">
    <property type="protein sequence ID" value="TIB95300.1"/>
    <property type="molecule type" value="Genomic_DNA"/>
</dbReference>
<organism evidence="12 13">
    <name type="scientific">Wallemia mellicola</name>
    <dbReference type="NCBI Taxonomy" id="1708541"/>
    <lineage>
        <taxon>Eukaryota</taxon>
        <taxon>Fungi</taxon>
        <taxon>Dikarya</taxon>
        <taxon>Basidiomycota</taxon>
        <taxon>Wallemiomycotina</taxon>
        <taxon>Wallemiomycetes</taxon>
        <taxon>Wallemiales</taxon>
        <taxon>Wallemiaceae</taxon>
        <taxon>Wallemia</taxon>
    </lineage>
</organism>
<dbReference type="GO" id="GO:0003735">
    <property type="term" value="F:structural constituent of ribosome"/>
    <property type="evidence" value="ECO:0007669"/>
    <property type="project" value="InterPro"/>
</dbReference>
<dbReference type="Pfam" id="PF23469">
    <property type="entry name" value="KH_12"/>
    <property type="match status" value="1"/>
</dbReference>
<dbReference type="Gene3D" id="1.10.10.10">
    <property type="entry name" value="Winged helix-like DNA-binding domain superfamily/Winged helix DNA-binding domain"/>
    <property type="match status" value="1"/>
</dbReference>
<dbReference type="GO" id="GO:0005634">
    <property type="term" value="C:nucleus"/>
    <property type="evidence" value="ECO:0007669"/>
    <property type="project" value="InterPro"/>
</dbReference>
<reference evidence="12 13" key="1">
    <citation type="submission" date="2019-03" db="EMBL/GenBank/DDBJ databases">
        <title>Sequencing 25 genomes of Wallemia mellicola.</title>
        <authorList>
            <person name="Gostincar C."/>
        </authorList>
    </citation>
    <scope>NUCLEOTIDE SEQUENCE [LARGE SCALE GENOMIC DNA]</scope>
    <source>
        <strain evidence="12 13">EXF-1262</strain>
    </source>
</reference>
<dbReference type="Gene3D" id="1.10.472.10">
    <property type="entry name" value="Cyclin-like"/>
    <property type="match status" value="2"/>
</dbReference>
<dbReference type="Pfam" id="PF00134">
    <property type="entry name" value="Cyclin_N"/>
    <property type="match status" value="1"/>
</dbReference>
<evidence type="ECO:0000259" key="11">
    <source>
        <dbReference type="SMART" id="SM00385"/>
    </source>
</evidence>
<keyword evidence="7" id="KW-0694">RNA-binding</keyword>
<dbReference type="GO" id="GO:0006412">
    <property type="term" value="P:translation"/>
    <property type="evidence" value="ECO:0007669"/>
    <property type="project" value="InterPro"/>
</dbReference>
<dbReference type="PROSITE" id="PS50084">
    <property type="entry name" value="KH_TYPE_1"/>
    <property type="match status" value="1"/>
</dbReference>
<comment type="subcellular location">
    <subcellularLocation>
        <location evidence="1 9">Mitochondrion matrix</location>
    </subcellularLocation>
</comment>
<keyword evidence="10" id="KW-0175">Coiled coil</keyword>
<keyword evidence="5 9" id="KW-0143">Chaperone</keyword>
<evidence type="ECO:0000256" key="5">
    <source>
        <dbReference type="ARBA" id="ARBA00023186"/>
    </source>
</evidence>
<dbReference type="GO" id="GO:0000774">
    <property type="term" value="F:adenyl-nucleotide exchange factor activity"/>
    <property type="evidence" value="ECO:0007669"/>
    <property type="project" value="InterPro"/>
</dbReference>
<dbReference type="Gene3D" id="2.30.22.10">
    <property type="entry name" value="Head domain of nucleotide exchange factor GrpE"/>
    <property type="match status" value="1"/>
</dbReference>
<dbReference type="InterPro" id="IPR000740">
    <property type="entry name" value="GrpE"/>
</dbReference>
<dbReference type="HAMAP" id="MF_01151">
    <property type="entry name" value="GrpE"/>
    <property type="match status" value="1"/>
</dbReference>
<feature type="domain" description="Cyclin-like" evidence="11">
    <location>
        <begin position="465"/>
        <end position="565"/>
    </location>
</feature>
<dbReference type="PRINTS" id="PR00773">
    <property type="entry name" value="GRPEPROTEIN"/>
</dbReference>
<evidence type="ECO:0000256" key="10">
    <source>
        <dbReference type="SAM" id="Coils"/>
    </source>
</evidence>
<dbReference type="GO" id="GO:0051087">
    <property type="term" value="F:protein-folding chaperone binding"/>
    <property type="evidence" value="ECO:0007669"/>
    <property type="project" value="InterPro"/>
</dbReference>
<dbReference type="CDD" id="cd22386">
    <property type="entry name" value="KH-I_KHDC4_rpt2"/>
    <property type="match status" value="1"/>
</dbReference>
<comment type="similarity">
    <text evidence="8">Belongs to the cyclin family.</text>
</comment>
<dbReference type="InterPro" id="IPR013763">
    <property type="entry name" value="Cyclin-like_dom"/>
</dbReference>
<keyword evidence="4" id="KW-0689">Ribosomal protein</keyword>
<evidence type="ECO:0000256" key="8">
    <source>
        <dbReference type="RuleBase" id="RU000383"/>
    </source>
</evidence>
<dbReference type="GO" id="GO:1990904">
    <property type="term" value="C:ribonucleoprotein complex"/>
    <property type="evidence" value="ECO:0007669"/>
    <property type="project" value="UniProtKB-KW"/>
</dbReference>
<dbReference type="PROSITE" id="PS01071">
    <property type="entry name" value="GRPE"/>
    <property type="match status" value="1"/>
</dbReference>
<dbReference type="Gene3D" id="3.30.1370.10">
    <property type="entry name" value="K Homology domain, type 1"/>
    <property type="match status" value="2"/>
</dbReference>